<proteinExistence type="predicted"/>
<dbReference type="EMBL" id="JAUJQS010000031">
    <property type="protein sequence ID" value="MDN7568984.1"/>
    <property type="molecule type" value="Genomic_DNA"/>
</dbReference>
<organism evidence="1 2">
    <name type="scientific">Burkholderia contaminans</name>
    <dbReference type="NCBI Taxonomy" id="488447"/>
    <lineage>
        <taxon>Bacteria</taxon>
        <taxon>Pseudomonadati</taxon>
        <taxon>Pseudomonadota</taxon>
        <taxon>Betaproteobacteria</taxon>
        <taxon>Burkholderiales</taxon>
        <taxon>Burkholderiaceae</taxon>
        <taxon>Burkholderia</taxon>
        <taxon>Burkholderia cepacia complex</taxon>
    </lineage>
</organism>
<dbReference type="Proteomes" id="UP001172109">
    <property type="component" value="Unassembled WGS sequence"/>
</dbReference>
<evidence type="ECO:0000313" key="1">
    <source>
        <dbReference type="EMBL" id="MDN7568984.1"/>
    </source>
</evidence>
<protein>
    <submittedName>
        <fullName evidence="1">Uncharacterized protein</fullName>
    </submittedName>
</protein>
<reference evidence="1" key="1">
    <citation type="submission" date="2023-07" db="EMBL/GenBank/DDBJ databases">
        <title>A collection of bacterial strains from the Burkholderia cepacia Research Laboratory and Repository.</title>
        <authorList>
            <person name="Lipuma J."/>
            <person name="Spilker T."/>
            <person name="Caverly L."/>
        </authorList>
    </citation>
    <scope>NUCLEOTIDE SEQUENCE</scope>
    <source>
        <strain evidence="1">AU44979</strain>
    </source>
</reference>
<sequence>MKAMNVTGIAGVVVKSNIDFSRPEVSSDRLVSGLRHAQSVEPPEVLPAMTSRLGFVHLDNPSAMYSDPVDSN</sequence>
<dbReference type="RefSeq" id="WP_137909816.1">
    <property type="nucleotide sequence ID" value="NZ_CADEUY010000001.1"/>
</dbReference>
<accession>A0AAP4R7J5</accession>
<gene>
    <name evidence="1" type="ORF">QZM56_31230</name>
</gene>
<name>A0AAP4R7J5_9BURK</name>
<comment type="caution">
    <text evidence="1">The sequence shown here is derived from an EMBL/GenBank/DDBJ whole genome shotgun (WGS) entry which is preliminary data.</text>
</comment>
<dbReference type="AlphaFoldDB" id="A0AAP4R7J5"/>
<evidence type="ECO:0000313" key="2">
    <source>
        <dbReference type="Proteomes" id="UP001172109"/>
    </source>
</evidence>